<gene>
    <name evidence="3" type="ORF">D9756_006204</name>
</gene>
<feature type="compositionally biased region" description="Basic residues" evidence="1">
    <location>
        <begin position="1"/>
        <end position="10"/>
    </location>
</feature>
<dbReference type="Pfam" id="PF07714">
    <property type="entry name" value="PK_Tyr_Ser-Thr"/>
    <property type="match status" value="1"/>
</dbReference>
<name>A0A8H5D378_9AGAR</name>
<dbReference type="InterPro" id="IPR008271">
    <property type="entry name" value="Ser/Thr_kinase_AS"/>
</dbReference>
<proteinExistence type="predicted"/>
<dbReference type="PROSITE" id="PS50011">
    <property type="entry name" value="PROTEIN_KINASE_DOM"/>
    <property type="match status" value="1"/>
</dbReference>
<dbReference type="InterPro" id="IPR000719">
    <property type="entry name" value="Prot_kinase_dom"/>
</dbReference>
<feature type="region of interest" description="Disordered" evidence="1">
    <location>
        <begin position="1"/>
        <end position="25"/>
    </location>
</feature>
<comment type="caution">
    <text evidence="3">The sequence shown here is derived from an EMBL/GenBank/DDBJ whole genome shotgun (WGS) entry which is preliminary data.</text>
</comment>
<evidence type="ECO:0000256" key="1">
    <source>
        <dbReference type="SAM" id="MobiDB-lite"/>
    </source>
</evidence>
<dbReference type="GO" id="GO:0004674">
    <property type="term" value="F:protein serine/threonine kinase activity"/>
    <property type="evidence" value="ECO:0007669"/>
    <property type="project" value="TreeGrafter"/>
</dbReference>
<dbReference type="InterPro" id="IPR001245">
    <property type="entry name" value="Ser-Thr/Tyr_kinase_cat_dom"/>
</dbReference>
<dbReference type="OrthoDB" id="26722at2759"/>
<dbReference type="Gene3D" id="1.10.510.10">
    <property type="entry name" value="Transferase(Phosphotransferase) domain 1"/>
    <property type="match status" value="1"/>
</dbReference>
<organism evidence="3 4">
    <name type="scientific">Leucocoprinus leucothites</name>
    <dbReference type="NCBI Taxonomy" id="201217"/>
    <lineage>
        <taxon>Eukaryota</taxon>
        <taxon>Fungi</taxon>
        <taxon>Dikarya</taxon>
        <taxon>Basidiomycota</taxon>
        <taxon>Agaricomycotina</taxon>
        <taxon>Agaricomycetes</taxon>
        <taxon>Agaricomycetidae</taxon>
        <taxon>Agaricales</taxon>
        <taxon>Agaricineae</taxon>
        <taxon>Agaricaceae</taxon>
        <taxon>Leucocoprinus</taxon>
    </lineage>
</organism>
<dbReference type="PROSITE" id="PS00108">
    <property type="entry name" value="PROTEIN_KINASE_ST"/>
    <property type="match status" value="1"/>
</dbReference>
<keyword evidence="4" id="KW-1185">Reference proteome</keyword>
<dbReference type="InterPro" id="IPR051681">
    <property type="entry name" value="Ser/Thr_Kinases-Pseudokinases"/>
</dbReference>
<dbReference type="SMART" id="SM00220">
    <property type="entry name" value="S_TKc"/>
    <property type="match status" value="1"/>
</dbReference>
<feature type="domain" description="Protein kinase" evidence="2">
    <location>
        <begin position="115"/>
        <end position="386"/>
    </location>
</feature>
<evidence type="ECO:0000313" key="3">
    <source>
        <dbReference type="EMBL" id="KAF5352790.1"/>
    </source>
</evidence>
<dbReference type="AlphaFoldDB" id="A0A8H5D378"/>
<dbReference type="PANTHER" id="PTHR44329">
    <property type="entry name" value="SERINE/THREONINE-PROTEIN KINASE TNNI3K-RELATED"/>
    <property type="match status" value="1"/>
</dbReference>
<dbReference type="GO" id="GO:0005524">
    <property type="term" value="F:ATP binding"/>
    <property type="evidence" value="ECO:0007669"/>
    <property type="project" value="InterPro"/>
</dbReference>
<dbReference type="SUPFAM" id="SSF56112">
    <property type="entry name" value="Protein kinase-like (PK-like)"/>
    <property type="match status" value="1"/>
</dbReference>
<reference evidence="3 4" key="1">
    <citation type="journal article" date="2020" name="ISME J.">
        <title>Uncovering the hidden diversity of litter-decomposition mechanisms in mushroom-forming fungi.</title>
        <authorList>
            <person name="Floudas D."/>
            <person name="Bentzer J."/>
            <person name="Ahren D."/>
            <person name="Johansson T."/>
            <person name="Persson P."/>
            <person name="Tunlid A."/>
        </authorList>
    </citation>
    <scope>NUCLEOTIDE SEQUENCE [LARGE SCALE GENOMIC DNA]</scope>
    <source>
        <strain evidence="3 4">CBS 146.42</strain>
    </source>
</reference>
<dbReference type="Proteomes" id="UP000559027">
    <property type="component" value="Unassembled WGS sequence"/>
</dbReference>
<sequence length="442" mass="50365">METRHSKRLRLQQDGSSMQISQSFSAPKPMKNKLTVVAVVTLFTEMLSNRVKRRRLMGYREEKAQLVLDTMQALIDVPDLVPTSKLKLKQGLIKLSAESTLPPTCFSLCGLEIDDFSPSDSEDGNFGEIYSGMFHRQRLCIKVVKLRQKSYMDKAVKAFLKEGVTWGQINHLNILPFYGIYRLQDKYNRLSLVSPWLENGNVSAYLENHPTANRLLLVYDIIQGVAYLHKEGIIHGDLKGPNILVTRVGRACIADFGLATMSYERKPNWTSLRSSTTVGGTLRWQAPELLESELSEPTASADIYAFGCIMYEIFTGQLPFFELSQPVRVMKVILDGRRPTKPTPTHPAWKRWGLTEAIWELMKQCWETEPEGRPLAVDMVKFISRLGINGRLEDTRPTDSDEYLSPSAFRHAVHAKLNPLSEETVEKVVGWLREEEQSSWKR</sequence>
<dbReference type="InterPro" id="IPR011009">
    <property type="entry name" value="Kinase-like_dom_sf"/>
</dbReference>
<evidence type="ECO:0000259" key="2">
    <source>
        <dbReference type="PROSITE" id="PS50011"/>
    </source>
</evidence>
<evidence type="ECO:0000313" key="4">
    <source>
        <dbReference type="Proteomes" id="UP000559027"/>
    </source>
</evidence>
<protein>
    <recommendedName>
        <fullName evidence="2">Protein kinase domain-containing protein</fullName>
    </recommendedName>
</protein>
<feature type="compositionally biased region" description="Polar residues" evidence="1">
    <location>
        <begin position="13"/>
        <end position="25"/>
    </location>
</feature>
<dbReference type="EMBL" id="JAACJO010000011">
    <property type="protein sequence ID" value="KAF5352790.1"/>
    <property type="molecule type" value="Genomic_DNA"/>
</dbReference>
<accession>A0A8H5D378</accession>